<dbReference type="STRING" id="927665.HMPREF1535_02409"/>
<sequence length="37" mass="4530">MIFRQWKYGVTMKKYGTLIDIFFTDNALMICKNHCLW</sequence>
<dbReference type="Proteomes" id="UP000033047">
    <property type="component" value="Unassembled WGS sequence"/>
</dbReference>
<dbReference type="EMBL" id="AQHV01000011">
    <property type="protein sequence ID" value="KKB56433.1"/>
    <property type="molecule type" value="Genomic_DNA"/>
</dbReference>
<reference evidence="1 2" key="1">
    <citation type="submission" date="2013-04" db="EMBL/GenBank/DDBJ databases">
        <title>The Genome Sequence of Parabacteroides goldsteinii DSM 19448.</title>
        <authorList>
            <consortium name="The Broad Institute Genomics Platform"/>
            <person name="Earl A."/>
            <person name="Ward D."/>
            <person name="Feldgarden M."/>
            <person name="Gevers D."/>
            <person name="Martens E."/>
            <person name="Sakamoto M."/>
            <person name="Benno Y."/>
            <person name="Song Y."/>
            <person name="Liu C."/>
            <person name="Lee J."/>
            <person name="Bolanos M."/>
            <person name="Vaisanen M.L."/>
            <person name="Finegold S.M."/>
            <person name="Walker B."/>
            <person name="Young S."/>
            <person name="Zeng Q."/>
            <person name="Gargeya S."/>
            <person name="Fitzgerald M."/>
            <person name="Haas B."/>
            <person name="Abouelleil A."/>
            <person name="Allen A.W."/>
            <person name="Alvarado L."/>
            <person name="Arachchi H.M."/>
            <person name="Berlin A.M."/>
            <person name="Chapman S.B."/>
            <person name="Gainer-Dewar J."/>
            <person name="Goldberg J."/>
            <person name="Griggs A."/>
            <person name="Gujja S."/>
            <person name="Hansen M."/>
            <person name="Howarth C."/>
            <person name="Imamovic A."/>
            <person name="Ireland A."/>
            <person name="Larimer J."/>
            <person name="McCowan C."/>
            <person name="Murphy C."/>
            <person name="Pearson M."/>
            <person name="Poon T.W."/>
            <person name="Priest M."/>
            <person name="Roberts A."/>
            <person name="Saif S."/>
            <person name="Shea T."/>
            <person name="Sisk P."/>
            <person name="Sykes S."/>
            <person name="Wortman J."/>
            <person name="Nusbaum C."/>
            <person name="Birren B."/>
        </authorList>
    </citation>
    <scope>NUCLEOTIDE SEQUENCE [LARGE SCALE GENOMIC DNA]</scope>
    <source>
        <strain evidence="1 2">DSM 19448</strain>
    </source>
</reference>
<accession>A0A0F5JFC5</accession>
<dbReference type="AlphaFoldDB" id="A0A0F5JFC5"/>
<name>A0A0F5JFC5_9BACT</name>
<protein>
    <submittedName>
        <fullName evidence="1">Uncharacterized protein</fullName>
    </submittedName>
</protein>
<comment type="caution">
    <text evidence="1">The sequence shown here is derived from an EMBL/GenBank/DDBJ whole genome shotgun (WGS) entry which is preliminary data.</text>
</comment>
<evidence type="ECO:0000313" key="1">
    <source>
        <dbReference type="EMBL" id="KKB56433.1"/>
    </source>
</evidence>
<dbReference type="HOGENOM" id="CLU_3346845_0_0_10"/>
<evidence type="ECO:0000313" key="2">
    <source>
        <dbReference type="Proteomes" id="UP000033047"/>
    </source>
</evidence>
<gene>
    <name evidence="1" type="ORF">HMPREF1535_02409</name>
</gene>
<organism evidence="1 2">
    <name type="scientific">Parabacteroides goldsteinii DSM 19448 = WAL 12034</name>
    <dbReference type="NCBI Taxonomy" id="927665"/>
    <lineage>
        <taxon>Bacteria</taxon>
        <taxon>Pseudomonadati</taxon>
        <taxon>Bacteroidota</taxon>
        <taxon>Bacteroidia</taxon>
        <taxon>Bacteroidales</taxon>
        <taxon>Tannerellaceae</taxon>
        <taxon>Parabacteroides</taxon>
    </lineage>
</organism>
<dbReference type="PATRIC" id="fig|927665.4.peg.2477"/>
<proteinExistence type="predicted"/>